<keyword evidence="8 10" id="KW-0234">DNA repair</keyword>
<comment type="function">
    <text evidence="10">DNA repair enzyme that has both DNA N-glycosylase activity and AP-lyase activity. The DNA N-glycosylase activity releases various damaged pyrimidines from DNA by cleaving the N-glycosidic bond, leaving an AP (apurinic/apyrimidinic) site. The AP-lyase activity cleaves the phosphodiester bond 3' to the AP site by a beta-elimination, leaving a 3'-terminal unsaturated sugar and a product with a terminal 5'-phosphate.</text>
</comment>
<proteinExistence type="inferred from homology"/>
<comment type="cofactor">
    <cofactor evidence="10">
        <name>[4Fe-4S] cluster</name>
        <dbReference type="ChEBI" id="CHEBI:49883"/>
    </cofactor>
    <text evidence="10">Binds 1 [4Fe-4S] cluster.</text>
</comment>
<dbReference type="Gene3D" id="1.10.340.30">
    <property type="entry name" value="Hypothetical protein, domain 2"/>
    <property type="match status" value="1"/>
</dbReference>
<evidence type="ECO:0000313" key="13">
    <source>
        <dbReference type="EMBL" id="PAU94201.1"/>
    </source>
</evidence>
<sequence length="235" mass="27004">MAKTKQYDDLPKLPEKTEEQKGHAKEILDQLYKHYPNPHCALDYRNPFELLCATILSAQCTDVRVNKTTPDLFEAYPTPEAMAEAPIQELEELVRSTGFYRNKAKALKQSAQAIVENHDGEVPQNMNDLLEFYGVARKTANVVLGNAFNINNGVVVDTHVRRFSNRYGLTEHEKNTDKIERDLMALFPREHWTNLSHLMIHHGRNACKARISEPPDHPLCEQYGIKCECRAMREE</sequence>
<evidence type="ECO:0000256" key="5">
    <source>
        <dbReference type="ARBA" id="ARBA00022801"/>
    </source>
</evidence>
<evidence type="ECO:0000256" key="8">
    <source>
        <dbReference type="ARBA" id="ARBA00023204"/>
    </source>
</evidence>
<evidence type="ECO:0000256" key="2">
    <source>
        <dbReference type="ARBA" id="ARBA00022485"/>
    </source>
</evidence>
<gene>
    <name evidence="10 13" type="primary">nth</name>
    <name evidence="13" type="ORF">CK503_08280</name>
</gene>
<comment type="caution">
    <text evidence="13">The sequence shown here is derived from an EMBL/GenBank/DDBJ whole genome shotgun (WGS) entry which is preliminary data.</text>
</comment>
<organism evidence="13 14">
    <name type="scientific">Fodinibius salipaludis</name>
    <dbReference type="NCBI Taxonomy" id="2032627"/>
    <lineage>
        <taxon>Bacteria</taxon>
        <taxon>Pseudomonadati</taxon>
        <taxon>Balneolota</taxon>
        <taxon>Balneolia</taxon>
        <taxon>Balneolales</taxon>
        <taxon>Balneolaceae</taxon>
        <taxon>Fodinibius</taxon>
    </lineage>
</organism>
<dbReference type="GO" id="GO:0046872">
    <property type="term" value="F:metal ion binding"/>
    <property type="evidence" value="ECO:0007669"/>
    <property type="project" value="UniProtKB-KW"/>
</dbReference>
<dbReference type="EC" id="4.2.99.18" evidence="10"/>
<dbReference type="RefSeq" id="WP_095606332.1">
    <property type="nucleotide sequence ID" value="NZ_NSKE01000005.1"/>
</dbReference>
<keyword evidence="13" id="KW-0540">Nuclease</keyword>
<dbReference type="PANTHER" id="PTHR10359:SF18">
    <property type="entry name" value="ENDONUCLEASE III"/>
    <property type="match status" value="1"/>
</dbReference>
<evidence type="ECO:0000256" key="11">
    <source>
        <dbReference type="SAM" id="MobiDB-lite"/>
    </source>
</evidence>
<dbReference type="Pfam" id="PF00730">
    <property type="entry name" value="HhH-GPD"/>
    <property type="match status" value="1"/>
</dbReference>
<keyword evidence="5 10" id="KW-0378">Hydrolase</keyword>
<dbReference type="CDD" id="cd00056">
    <property type="entry name" value="ENDO3c"/>
    <property type="match status" value="1"/>
</dbReference>
<keyword evidence="2" id="KW-0004">4Fe-4S</keyword>
<dbReference type="GO" id="GO:0051539">
    <property type="term" value="F:4 iron, 4 sulfur cluster binding"/>
    <property type="evidence" value="ECO:0007669"/>
    <property type="project" value="UniProtKB-KW"/>
</dbReference>
<evidence type="ECO:0000256" key="9">
    <source>
        <dbReference type="ARBA" id="ARBA00023295"/>
    </source>
</evidence>
<dbReference type="InterPro" id="IPR011257">
    <property type="entry name" value="DNA_glycosylase"/>
</dbReference>
<dbReference type="InterPro" id="IPR023170">
    <property type="entry name" value="HhH_base_excis_C"/>
</dbReference>
<comment type="similarity">
    <text evidence="1 10">Belongs to the Nth/MutY family.</text>
</comment>
<feature type="domain" description="HhH-GPD" evidence="12">
    <location>
        <begin position="56"/>
        <end position="205"/>
    </location>
</feature>
<evidence type="ECO:0000313" key="14">
    <source>
        <dbReference type="Proteomes" id="UP000218831"/>
    </source>
</evidence>
<protein>
    <recommendedName>
        <fullName evidence="10">Endonuclease III</fullName>
        <ecNumber evidence="10">4.2.99.18</ecNumber>
    </recommendedName>
    <alternativeName>
        <fullName evidence="10">DNA-(apurinic or apyrimidinic site) lyase</fullName>
    </alternativeName>
</protein>
<keyword evidence="10" id="KW-0456">Lyase</keyword>
<accession>A0A2A2G9D8</accession>
<evidence type="ECO:0000256" key="4">
    <source>
        <dbReference type="ARBA" id="ARBA00022763"/>
    </source>
</evidence>
<evidence type="ECO:0000256" key="3">
    <source>
        <dbReference type="ARBA" id="ARBA00022723"/>
    </source>
</evidence>
<keyword evidence="14" id="KW-1185">Reference proteome</keyword>
<name>A0A2A2G9D8_9BACT</name>
<dbReference type="SMART" id="SM00478">
    <property type="entry name" value="ENDO3c"/>
    <property type="match status" value="1"/>
</dbReference>
<keyword evidence="4 10" id="KW-0227">DNA damage</keyword>
<dbReference type="GO" id="GO:0019104">
    <property type="term" value="F:DNA N-glycosylase activity"/>
    <property type="evidence" value="ECO:0007669"/>
    <property type="project" value="UniProtKB-UniRule"/>
</dbReference>
<evidence type="ECO:0000256" key="7">
    <source>
        <dbReference type="ARBA" id="ARBA00023014"/>
    </source>
</evidence>
<reference evidence="13 14" key="1">
    <citation type="submission" date="2017-08" db="EMBL/GenBank/DDBJ databases">
        <title>Aliifodinibius alkalisoli sp. nov., isolated from saline alkaline soil.</title>
        <authorList>
            <person name="Liu D."/>
            <person name="Zhang G."/>
        </authorList>
    </citation>
    <scope>NUCLEOTIDE SEQUENCE [LARGE SCALE GENOMIC DNA]</scope>
    <source>
        <strain evidence="13 14">WN023</strain>
    </source>
</reference>
<evidence type="ECO:0000259" key="12">
    <source>
        <dbReference type="SMART" id="SM00478"/>
    </source>
</evidence>
<dbReference type="InterPro" id="IPR005759">
    <property type="entry name" value="Nth"/>
</dbReference>
<dbReference type="SUPFAM" id="SSF48150">
    <property type="entry name" value="DNA-glycosylase"/>
    <property type="match status" value="1"/>
</dbReference>
<dbReference type="EMBL" id="NSKE01000005">
    <property type="protein sequence ID" value="PAU94201.1"/>
    <property type="molecule type" value="Genomic_DNA"/>
</dbReference>
<evidence type="ECO:0000256" key="1">
    <source>
        <dbReference type="ARBA" id="ARBA00008343"/>
    </source>
</evidence>
<keyword evidence="3" id="KW-0479">Metal-binding</keyword>
<dbReference type="HAMAP" id="MF_00942">
    <property type="entry name" value="Nth"/>
    <property type="match status" value="1"/>
</dbReference>
<keyword evidence="6" id="KW-0408">Iron</keyword>
<dbReference type="Proteomes" id="UP000218831">
    <property type="component" value="Unassembled WGS sequence"/>
</dbReference>
<dbReference type="GO" id="GO:0006285">
    <property type="term" value="P:base-excision repair, AP site formation"/>
    <property type="evidence" value="ECO:0007669"/>
    <property type="project" value="TreeGrafter"/>
</dbReference>
<dbReference type="Gene3D" id="1.10.1670.10">
    <property type="entry name" value="Helix-hairpin-Helix base-excision DNA repair enzymes (C-terminal)"/>
    <property type="match status" value="1"/>
</dbReference>
<comment type="catalytic activity">
    <reaction evidence="10">
        <text>2'-deoxyribonucleotide-(2'-deoxyribose 5'-phosphate)-2'-deoxyribonucleotide-DNA = a 3'-end 2'-deoxyribonucleotide-(2,3-dehydro-2,3-deoxyribose 5'-phosphate)-DNA + a 5'-end 5'-phospho-2'-deoxyribonucleoside-DNA + H(+)</text>
        <dbReference type="Rhea" id="RHEA:66592"/>
        <dbReference type="Rhea" id="RHEA-COMP:13180"/>
        <dbReference type="Rhea" id="RHEA-COMP:16897"/>
        <dbReference type="Rhea" id="RHEA-COMP:17067"/>
        <dbReference type="ChEBI" id="CHEBI:15378"/>
        <dbReference type="ChEBI" id="CHEBI:136412"/>
        <dbReference type="ChEBI" id="CHEBI:157695"/>
        <dbReference type="ChEBI" id="CHEBI:167181"/>
        <dbReference type="EC" id="4.2.99.18"/>
    </reaction>
</comment>
<dbReference type="GO" id="GO:0003677">
    <property type="term" value="F:DNA binding"/>
    <property type="evidence" value="ECO:0007669"/>
    <property type="project" value="UniProtKB-UniRule"/>
</dbReference>
<evidence type="ECO:0000256" key="10">
    <source>
        <dbReference type="HAMAP-Rule" id="MF_00942"/>
    </source>
</evidence>
<comment type="caution">
    <text evidence="10">Lacks conserved residue(s) required for the propagation of feature annotation.</text>
</comment>
<dbReference type="OrthoDB" id="9800977at2"/>
<dbReference type="GO" id="GO:0140078">
    <property type="term" value="F:class I DNA-(apurinic or apyrimidinic site) endonuclease activity"/>
    <property type="evidence" value="ECO:0007669"/>
    <property type="project" value="UniProtKB-EC"/>
</dbReference>
<dbReference type="InterPro" id="IPR003265">
    <property type="entry name" value="HhH-GPD_domain"/>
</dbReference>
<keyword evidence="9 10" id="KW-0326">Glycosidase</keyword>
<dbReference type="AlphaFoldDB" id="A0A2A2G9D8"/>
<dbReference type="PANTHER" id="PTHR10359">
    <property type="entry name" value="A/G-SPECIFIC ADENINE GLYCOSYLASE/ENDONUCLEASE III"/>
    <property type="match status" value="1"/>
</dbReference>
<evidence type="ECO:0000256" key="6">
    <source>
        <dbReference type="ARBA" id="ARBA00023004"/>
    </source>
</evidence>
<feature type="region of interest" description="Disordered" evidence="11">
    <location>
        <begin position="1"/>
        <end position="22"/>
    </location>
</feature>
<keyword evidence="10" id="KW-0238">DNA-binding</keyword>
<dbReference type="NCBIfam" id="TIGR01083">
    <property type="entry name" value="nth"/>
    <property type="match status" value="1"/>
</dbReference>
<dbReference type="PIRSF" id="PIRSF001435">
    <property type="entry name" value="Nth"/>
    <property type="match status" value="1"/>
</dbReference>
<keyword evidence="7" id="KW-0411">Iron-sulfur</keyword>
<keyword evidence="13" id="KW-0255">Endonuclease</keyword>
<dbReference type="FunFam" id="1.10.340.30:FF:000001">
    <property type="entry name" value="Endonuclease III"/>
    <property type="match status" value="1"/>
</dbReference>